<dbReference type="Proteomes" id="UP001163324">
    <property type="component" value="Chromosome 8"/>
</dbReference>
<comment type="caution">
    <text evidence="1">The sequence shown here is derived from an EMBL/GenBank/DDBJ whole genome shotgun (WGS) entry which is preliminary data.</text>
</comment>
<evidence type="ECO:0000313" key="1">
    <source>
        <dbReference type="EMBL" id="KAI9897161.1"/>
    </source>
</evidence>
<name>A0ACC0USS3_9HYPO</name>
<gene>
    <name evidence="1" type="ORF">N3K66_008183</name>
</gene>
<proteinExistence type="predicted"/>
<evidence type="ECO:0000313" key="2">
    <source>
        <dbReference type="Proteomes" id="UP001163324"/>
    </source>
</evidence>
<sequence>MTPNQAEAVSTALPRRSDESNSDEKDEEWPVIRHRRPKAREVVRLFQCRACSLPYSEPLTLPCGRSICKPCLPETYTRYNITYPAGPERQQGFQCPFAECAKEHAIGDCSADVILTKAFQYVKSGIDVGRHAALQSHPRLTTKLETRSARAASGVPLLDVEDEEDSQPVIGGRLVATWTLAENGALRFDDEVVYREPTPPGNDEDEADYAQGESEPFTKAQDATRAEMDCQVCYGLFDDAMTTACGHTFCRACLHRILDHSQYCPVCRRKMAMNPTLNKVLCPSNDSINRIINAFWKEELEQRRALLASDKVERGQDFDIPLFVVTLAFPMMPTFLHVFEPRYKLMLRRALEGDRLFGMVLPKRARSPGEAHFHELGTLLRIVNAQFYPDGRSLIETTGIARFRVLRHGEVDGYAVGKIVRIDDVSIEEEEATEAAEVSPANAIAPETGEAGIVGEGREGEGEGVGVGAGVGAGDGASSPEAKVRPPPTTMTDLDAMSTADLMEYASTFVRKMQTDGVPWLTQRMIHIYGECPTDAAVFPWWFASMLPVRDLEKYRLLGTTSVRDRLKICCFWIVEWEQSRC</sequence>
<keyword evidence="2" id="KW-1185">Reference proteome</keyword>
<organism evidence="1 2">
    <name type="scientific">Trichothecium roseum</name>
    <dbReference type="NCBI Taxonomy" id="47278"/>
    <lineage>
        <taxon>Eukaryota</taxon>
        <taxon>Fungi</taxon>
        <taxon>Dikarya</taxon>
        <taxon>Ascomycota</taxon>
        <taxon>Pezizomycotina</taxon>
        <taxon>Sordariomycetes</taxon>
        <taxon>Hypocreomycetidae</taxon>
        <taxon>Hypocreales</taxon>
        <taxon>Hypocreales incertae sedis</taxon>
        <taxon>Trichothecium</taxon>
    </lineage>
</organism>
<accession>A0ACC0USS3</accession>
<reference evidence="1" key="1">
    <citation type="submission" date="2022-10" db="EMBL/GenBank/DDBJ databases">
        <title>Complete Genome of Trichothecium roseum strain YXFP-22015, a Plant Pathogen Isolated from Citrus.</title>
        <authorList>
            <person name="Wang Y."/>
            <person name="Zhu L."/>
        </authorList>
    </citation>
    <scope>NUCLEOTIDE SEQUENCE</scope>
    <source>
        <strain evidence="1">YXFP-22015</strain>
    </source>
</reference>
<dbReference type="EMBL" id="CM047947">
    <property type="protein sequence ID" value="KAI9897161.1"/>
    <property type="molecule type" value="Genomic_DNA"/>
</dbReference>
<protein>
    <submittedName>
        <fullName evidence="1">Uncharacterized protein</fullName>
    </submittedName>
</protein>